<evidence type="ECO:0000256" key="9">
    <source>
        <dbReference type="PIRNR" id="PIRNR003128"/>
    </source>
</evidence>
<dbReference type="InterPro" id="IPR003395">
    <property type="entry name" value="RecF/RecN/SMC_N"/>
</dbReference>
<keyword evidence="7 9" id="KW-0234">DNA repair</keyword>
<dbReference type="PANTHER" id="PTHR11059:SF0">
    <property type="entry name" value="DNA REPAIR PROTEIN RECN"/>
    <property type="match status" value="1"/>
</dbReference>
<dbReference type="SUPFAM" id="SSF52540">
    <property type="entry name" value="P-loop containing nucleoside triphosphate hydrolases"/>
    <property type="match status" value="1"/>
</dbReference>
<keyword evidence="4" id="KW-0547">Nucleotide-binding</keyword>
<evidence type="ECO:0000256" key="6">
    <source>
        <dbReference type="ARBA" id="ARBA00022840"/>
    </source>
</evidence>
<evidence type="ECO:0000256" key="1">
    <source>
        <dbReference type="ARBA" id="ARBA00003618"/>
    </source>
</evidence>
<dbReference type="GO" id="GO:0005524">
    <property type="term" value="F:ATP binding"/>
    <property type="evidence" value="ECO:0007669"/>
    <property type="project" value="UniProtKB-KW"/>
</dbReference>
<dbReference type="NCBIfam" id="TIGR00634">
    <property type="entry name" value="recN"/>
    <property type="match status" value="1"/>
</dbReference>
<organism evidence="12 13">
    <name type="scientific">Wansuia hejianensis</name>
    <dbReference type="NCBI Taxonomy" id="2763667"/>
    <lineage>
        <taxon>Bacteria</taxon>
        <taxon>Bacillati</taxon>
        <taxon>Bacillota</taxon>
        <taxon>Clostridia</taxon>
        <taxon>Lachnospirales</taxon>
        <taxon>Lachnospiraceae</taxon>
        <taxon>Wansuia</taxon>
    </lineage>
</organism>
<dbReference type="PIRSF" id="PIRSF003128">
    <property type="entry name" value="RecN"/>
    <property type="match status" value="1"/>
</dbReference>
<name>A0A7G9GD39_9FIRM</name>
<feature type="domain" description="RecF/RecN/SMC N-terminal" evidence="11">
    <location>
        <begin position="2"/>
        <end position="508"/>
    </location>
</feature>
<dbReference type="InterPro" id="IPR027417">
    <property type="entry name" value="P-loop_NTPase"/>
</dbReference>
<keyword evidence="10" id="KW-0175">Coiled coil</keyword>
<dbReference type="InterPro" id="IPR004604">
    <property type="entry name" value="DNA_recomb/repair_RecN"/>
</dbReference>
<dbReference type="FunFam" id="3.40.50.300:FF:000356">
    <property type="entry name" value="DNA repair protein RecN"/>
    <property type="match status" value="1"/>
</dbReference>
<comment type="similarity">
    <text evidence="2 9">Belongs to the RecN family.</text>
</comment>
<sequence length="564" mass="63886">MLTNLHVKNLALIDEAEVAFGPGLNILTGETGAGKSILIGSINLALGKKMTREVVREGASSCLVELVFQIENPQILSSLKAMDVETEDGQLIITRKIQDGRSISRMNGETCTVSQIKKIASLLLDIHGQHEHQSLLYQDRQLEILDAYGRDTIGPLLEETAEKFTDYKKLQKELEAYQMNEEERAREISFLEFEIQEIDEAALDPAEEEELERRYRKMSNSRKIAEALNQAYQLTGYEAGAGEMTGRALKELSGVASFDEELEGLVSALTDIDGLLNDFNRDVSAYLSDFTFSEEEFYETEKRLDQLNHLKSKYGKTIADVIDYQERQKRRLEQLQNFEARRELLSDRYEEAVKRLELASHNLSAKRKEYSRELSKQIIIGLQELNFLDVSFEISFSRTDHYNKNGFDEIEFMISTNPGEPVKPLAKVVSGGELSRIMLAIKTLLADKDNTETLIFDEIDTGISGRTAQKVSEKMARIGKGHQVLCITHLAQIAAMADVHFEIAKQVEHMETLTRIRRLSESESVQELARILGGAEITKTVYDSAREMKELAQVQKTSRLKRTE</sequence>
<dbReference type="RefSeq" id="WP_249328898.1">
    <property type="nucleotide sequence ID" value="NZ_CP060635.1"/>
</dbReference>
<dbReference type="GO" id="GO:0009432">
    <property type="term" value="P:SOS response"/>
    <property type="evidence" value="ECO:0007669"/>
    <property type="project" value="TreeGrafter"/>
</dbReference>
<dbReference type="CDD" id="cd03241">
    <property type="entry name" value="ABC_RecN"/>
    <property type="match status" value="2"/>
</dbReference>
<dbReference type="KEGG" id="whj:H9Q79_18130"/>
<evidence type="ECO:0000256" key="8">
    <source>
        <dbReference type="ARBA" id="ARBA00033408"/>
    </source>
</evidence>
<keyword evidence="6" id="KW-0067">ATP-binding</keyword>
<evidence type="ECO:0000313" key="12">
    <source>
        <dbReference type="EMBL" id="QNM08721.1"/>
    </source>
</evidence>
<dbReference type="GO" id="GO:0006281">
    <property type="term" value="P:DNA repair"/>
    <property type="evidence" value="ECO:0007669"/>
    <property type="project" value="UniProtKB-KW"/>
</dbReference>
<dbReference type="PANTHER" id="PTHR11059">
    <property type="entry name" value="DNA REPAIR PROTEIN RECN"/>
    <property type="match status" value="1"/>
</dbReference>
<evidence type="ECO:0000256" key="2">
    <source>
        <dbReference type="ARBA" id="ARBA00009441"/>
    </source>
</evidence>
<evidence type="ECO:0000313" key="13">
    <source>
        <dbReference type="Proteomes" id="UP000515860"/>
    </source>
</evidence>
<dbReference type="GO" id="GO:0043590">
    <property type="term" value="C:bacterial nucleoid"/>
    <property type="evidence" value="ECO:0007669"/>
    <property type="project" value="TreeGrafter"/>
</dbReference>
<accession>A0A7G9GD39</accession>
<evidence type="ECO:0000256" key="4">
    <source>
        <dbReference type="ARBA" id="ARBA00022741"/>
    </source>
</evidence>
<evidence type="ECO:0000256" key="7">
    <source>
        <dbReference type="ARBA" id="ARBA00023204"/>
    </source>
</evidence>
<comment type="function">
    <text evidence="1 9">May be involved in recombinational repair of damaged DNA.</text>
</comment>
<reference evidence="12 13" key="1">
    <citation type="submission" date="2020-08" db="EMBL/GenBank/DDBJ databases">
        <authorList>
            <person name="Liu C."/>
            <person name="Sun Q."/>
        </authorList>
    </citation>
    <scope>NUCLEOTIDE SEQUENCE [LARGE SCALE GENOMIC DNA]</scope>
    <source>
        <strain evidence="12 13">NSJ-29</strain>
    </source>
</reference>
<dbReference type="Proteomes" id="UP000515860">
    <property type="component" value="Chromosome"/>
</dbReference>
<dbReference type="Pfam" id="PF02463">
    <property type="entry name" value="SMC_N"/>
    <property type="match status" value="1"/>
</dbReference>
<evidence type="ECO:0000256" key="10">
    <source>
        <dbReference type="SAM" id="Coils"/>
    </source>
</evidence>
<gene>
    <name evidence="12" type="primary">recN</name>
    <name evidence="12" type="ORF">H9Q79_18130</name>
</gene>
<keyword evidence="13" id="KW-1185">Reference proteome</keyword>
<keyword evidence="5 9" id="KW-0227">DNA damage</keyword>
<dbReference type="EMBL" id="CP060635">
    <property type="protein sequence ID" value="QNM08721.1"/>
    <property type="molecule type" value="Genomic_DNA"/>
</dbReference>
<proteinExistence type="inferred from homology"/>
<protein>
    <recommendedName>
        <fullName evidence="3 9">DNA repair protein RecN</fullName>
    </recommendedName>
    <alternativeName>
        <fullName evidence="8 9">Recombination protein N</fullName>
    </alternativeName>
</protein>
<dbReference type="Gene3D" id="3.40.50.300">
    <property type="entry name" value="P-loop containing nucleotide triphosphate hydrolases"/>
    <property type="match status" value="2"/>
</dbReference>
<evidence type="ECO:0000256" key="3">
    <source>
        <dbReference type="ARBA" id="ARBA00021315"/>
    </source>
</evidence>
<dbReference type="GO" id="GO:0006310">
    <property type="term" value="P:DNA recombination"/>
    <property type="evidence" value="ECO:0007669"/>
    <property type="project" value="InterPro"/>
</dbReference>
<evidence type="ECO:0000259" key="11">
    <source>
        <dbReference type="Pfam" id="PF02463"/>
    </source>
</evidence>
<dbReference type="AlphaFoldDB" id="A0A7G9GD39"/>
<evidence type="ECO:0000256" key="5">
    <source>
        <dbReference type="ARBA" id="ARBA00022763"/>
    </source>
</evidence>
<feature type="coiled-coil region" evidence="10">
    <location>
        <begin position="335"/>
        <end position="373"/>
    </location>
</feature>
<feature type="coiled-coil region" evidence="10">
    <location>
        <begin position="167"/>
        <end position="228"/>
    </location>
</feature>
<dbReference type="FunFam" id="3.40.50.300:FF:000319">
    <property type="entry name" value="DNA repair protein RecN"/>
    <property type="match status" value="1"/>
</dbReference>